<proteinExistence type="predicted"/>
<comment type="caution">
    <text evidence="1">The sequence shown here is derived from an EMBL/GenBank/DDBJ whole genome shotgun (WGS) entry which is preliminary data.</text>
</comment>
<evidence type="ECO:0000313" key="2">
    <source>
        <dbReference type="Proteomes" id="UP001247805"/>
    </source>
</evidence>
<dbReference type="Proteomes" id="UP001247805">
    <property type="component" value="Unassembled WGS sequence"/>
</dbReference>
<reference evidence="1 2" key="1">
    <citation type="submission" date="2023-10" db="EMBL/GenBank/DDBJ databases">
        <title>Glaciecola aquimarina strain GGW-M5 nov., isolated from a coastal seawater.</title>
        <authorList>
            <person name="Bayburt H."/>
            <person name="Kim J.M."/>
            <person name="Choi B.J."/>
            <person name="Jeon C.O."/>
        </authorList>
    </citation>
    <scope>NUCLEOTIDE SEQUENCE [LARGE SCALE GENOMIC DNA]</scope>
    <source>
        <strain evidence="1 2">KCTC 32108</strain>
    </source>
</reference>
<protein>
    <submittedName>
        <fullName evidence="1">Uncharacterized protein</fullName>
    </submittedName>
</protein>
<accession>A0ABU3SX96</accession>
<dbReference type="EMBL" id="JAWDIO010000002">
    <property type="protein sequence ID" value="MDU0354643.1"/>
    <property type="molecule type" value="Genomic_DNA"/>
</dbReference>
<keyword evidence="2" id="KW-1185">Reference proteome</keyword>
<dbReference type="RefSeq" id="WP_316026228.1">
    <property type="nucleotide sequence ID" value="NZ_JAWDIO010000002.1"/>
</dbReference>
<gene>
    <name evidence="1" type="ORF">RS130_12600</name>
</gene>
<name>A0ABU3SX96_9ALTE</name>
<sequence>MKPYGLTITAGVQINSTSEPLSFSIVNVQLNHDSNSTEVDLLSPAFAEKFACAEECQNLGLYDSAFKNEQTQLTSFFYAEEGRFFEFYGRLTRLNTALADYRASVPEILEKYLTLLLNRQLKFNSLAAFIDHLEQNITEEKLLAFSKSGFISPVSNSLSPTYKQDLIASLSDYLTTDLQVVESDFLTDSKSPGGNWNRGKSINPDNNWIKTDSMEESNNWIKTNSIEESKNWIKTNSIEESKNWDTNMPTPDERVGKQLGTVASTGLTMLENWQQAKLKSIYLGALVCSYSDNTFGLVKKIGTERIQIDVIAQARVLIDGLSLYPQPGYLFSQTRPFYFVKTVQNDSYAISDIAPCNFQNITTS</sequence>
<organism evidence="1 2">
    <name type="scientific">Paraglaciecola aquimarina</name>
    <dbReference type="NCBI Taxonomy" id="1235557"/>
    <lineage>
        <taxon>Bacteria</taxon>
        <taxon>Pseudomonadati</taxon>
        <taxon>Pseudomonadota</taxon>
        <taxon>Gammaproteobacteria</taxon>
        <taxon>Alteromonadales</taxon>
        <taxon>Alteromonadaceae</taxon>
        <taxon>Paraglaciecola</taxon>
    </lineage>
</organism>
<evidence type="ECO:0000313" key="1">
    <source>
        <dbReference type="EMBL" id="MDU0354643.1"/>
    </source>
</evidence>